<sequence>MPCSLAEIPDDLSALQYSTMVDVYNTFEVMTDSGFDDSQPPDVDITVYDEHLNTHALMGARKLRPKRQQLSALELDALIAEFVSKDPAYLHHLYKLPTEWLERTFRTHAVFRASRGVRLPDGQNDILSYLQSKFVAPGASMAQLFDSVFPTVEARRAALTWSKCDLFLMIFAPGIYFDPVKLAMLMPGNYSCTRLRLTPFLLWSNLNLQRVTQTDVLAVFLTDPRTPDDVRLSIQVLKDTPLPAVATASSQVVPAHL</sequence>
<dbReference type="Proteomes" id="UP001162060">
    <property type="component" value="Unassembled WGS sequence"/>
</dbReference>
<gene>
    <name evidence="1" type="ORF">PM001_LOCUS1163</name>
</gene>
<dbReference type="AlphaFoldDB" id="A0AAV1T1U7"/>
<reference evidence="1" key="1">
    <citation type="submission" date="2024-01" db="EMBL/GenBank/DDBJ databases">
        <authorList>
            <person name="Webb A."/>
        </authorList>
    </citation>
    <scope>NUCLEOTIDE SEQUENCE</scope>
    <source>
        <strain evidence="1">Pm1</strain>
    </source>
</reference>
<protein>
    <submittedName>
        <fullName evidence="1">Uncharacterized protein</fullName>
    </submittedName>
</protein>
<organism evidence="1 2">
    <name type="scientific">Peronospora matthiolae</name>
    <dbReference type="NCBI Taxonomy" id="2874970"/>
    <lineage>
        <taxon>Eukaryota</taxon>
        <taxon>Sar</taxon>
        <taxon>Stramenopiles</taxon>
        <taxon>Oomycota</taxon>
        <taxon>Peronosporomycetes</taxon>
        <taxon>Peronosporales</taxon>
        <taxon>Peronosporaceae</taxon>
        <taxon>Peronospora</taxon>
    </lineage>
</organism>
<evidence type="ECO:0000313" key="2">
    <source>
        <dbReference type="Proteomes" id="UP001162060"/>
    </source>
</evidence>
<evidence type="ECO:0000313" key="1">
    <source>
        <dbReference type="EMBL" id="CAK7896010.1"/>
    </source>
</evidence>
<proteinExistence type="predicted"/>
<comment type="caution">
    <text evidence="1">The sequence shown here is derived from an EMBL/GenBank/DDBJ whole genome shotgun (WGS) entry which is preliminary data.</text>
</comment>
<accession>A0AAV1T1U7</accession>
<dbReference type="EMBL" id="CAKLBY020000005">
    <property type="protein sequence ID" value="CAK7896010.1"/>
    <property type="molecule type" value="Genomic_DNA"/>
</dbReference>
<name>A0AAV1T1U7_9STRA</name>